<comment type="caution">
    <text evidence="5">The sequence shown here is derived from an EMBL/GenBank/DDBJ whole genome shotgun (WGS) entry which is preliminary data.</text>
</comment>
<name>A0AAN7JZJ0_9MYRT</name>
<sequence>MSKLTAGGMRKKPAGIVKLKIAVEKLQKIGLLPGRRQESSYEDYEDGFGNYHCNVPDDVKEGHFAVVAVDGEHPKRFVVPLSCLNHPRFVRLLEQAAEEYGFDHGGLLAIPCKPSELERILAERERGGDSGDSSDDGGNWGWSL</sequence>
<keyword evidence="2" id="KW-0217">Developmental protein</keyword>
<feature type="region of interest" description="Disordered" evidence="4">
    <location>
        <begin position="123"/>
        <end position="144"/>
    </location>
</feature>
<dbReference type="EMBL" id="JAXIOK010000013">
    <property type="protein sequence ID" value="KAK4756147.1"/>
    <property type="molecule type" value="Genomic_DNA"/>
</dbReference>
<keyword evidence="6" id="KW-1185">Reference proteome</keyword>
<evidence type="ECO:0000256" key="3">
    <source>
        <dbReference type="ARBA" id="ARBA00022604"/>
    </source>
</evidence>
<protein>
    <submittedName>
        <fullName evidence="5">Uncharacterized protein</fullName>
    </submittedName>
</protein>
<gene>
    <name evidence="5" type="ORF">SAY87_006274</name>
</gene>
<dbReference type="Pfam" id="PF02519">
    <property type="entry name" value="Auxin_inducible"/>
    <property type="match status" value="1"/>
</dbReference>
<dbReference type="PANTHER" id="PTHR31374:SF16">
    <property type="entry name" value="AUXIN-RESPONSIVE FAMILY PROTEIN"/>
    <property type="match status" value="1"/>
</dbReference>
<evidence type="ECO:0000256" key="1">
    <source>
        <dbReference type="ARBA" id="ARBA00006974"/>
    </source>
</evidence>
<evidence type="ECO:0000313" key="6">
    <source>
        <dbReference type="Proteomes" id="UP001345219"/>
    </source>
</evidence>
<evidence type="ECO:0000313" key="5">
    <source>
        <dbReference type="EMBL" id="KAK4756147.1"/>
    </source>
</evidence>
<organism evidence="5 6">
    <name type="scientific">Trapa incisa</name>
    <dbReference type="NCBI Taxonomy" id="236973"/>
    <lineage>
        <taxon>Eukaryota</taxon>
        <taxon>Viridiplantae</taxon>
        <taxon>Streptophyta</taxon>
        <taxon>Embryophyta</taxon>
        <taxon>Tracheophyta</taxon>
        <taxon>Spermatophyta</taxon>
        <taxon>Magnoliopsida</taxon>
        <taxon>eudicotyledons</taxon>
        <taxon>Gunneridae</taxon>
        <taxon>Pentapetalae</taxon>
        <taxon>rosids</taxon>
        <taxon>malvids</taxon>
        <taxon>Myrtales</taxon>
        <taxon>Lythraceae</taxon>
        <taxon>Trapa</taxon>
    </lineage>
</organism>
<keyword evidence="3" id="KW-0341">Growth regulation</keyword>
<reference evidence="5 6" key="1">
    <citation type="journal article" date="2023" name="Hortic Res">
        <title>Pangenome of water caltrop reveals structural variations and asymmetric subgenome divergence after allopolyploidization.</title>
        <authorList>
            <person name="Zhang X."/>
            <person name="Chen Y."/>
            <person name="Wang L."/>
            <person name="Yuan Y."/>
            <person name="Fang M."/>
            <person name="Shi L."/>
            <person name="Lu R."/>
            <person name="Comes H.P."/>
            <person name="Ma Y."/>
            <person name="Chen Y."/>
            <person name="Huang G."/>
            <person name="Zhou Y."/>
            <person name="Zheng Z."/>
            <person name="Qiu Y."/>
        </authorList>
    </citation>
    <scope>NUCLEOTIDE SEQUENCE [LARGE SCALE GENOMIC DNA]</scope>
    <source>
        <tissue evidence="5">Roots</tissue>
    </source>
</reference>
<dbReference type="InterPro" id="IPR003676">
    <property type="entry name" value="SAUR_fam"/>
</dbReference>
<accession>A0AAN7JZJ0</accession>
<dbReference type="Proteomes" id="UP001345219">
    <property type="component" value="Chromosome 6"/>
</dbReference>
<dbReference type="AlphaFoldDB" id="A0AAN7JZJ0"/>
<evidence type="ECO:0000256" key="4">
    <source>
        <dbReference type="SAM" id="MobiDB-lite"/>
    </source>
</evidence>
<dbReference type="PANTHER" id="PTHR31374">
    <property type="entry name" value="AUXIN-INDUCED PROTEIN-LIKE-RELATED"/>
    <property type="match status" value="1"/>
</dbReference>
<evidence type="ECO:0000256" key="2">
    <source>
        <dbReference type="ARBA" id="ARBA00022473"/>
    </source>
</evidence>
<proteinExistence type="inferred from homology"/>
<comment type="similarity">
    <text evidence="1">Belongs to the ARG7 family.</text>
</comment>
<dbReference type="GO" id="GO:0009733">
    <property type="term" value="P:response to auxin"/>
    <property type="evidence" value="ECO:0007669"/>
    <property type="project" value="InterPro"/>
</dbReference>